<accession>A0A0F9AU82</accession>
<dbReference type="SUPFAM" id="SSF55620">
    <property type="entry name" value="Tetrahydrobiopterin biosynthesis enzymes-like"/>
    <property type="match status" value="1"/>
</dbReference>
<dbReference type="InterPro" id="IPR007115">
    <property type="entry name" value="6-PTP_synth/QueD"/>
</dbReference>
<dbReference type="GO" id="GO:0046872">
    <property type="term" value="F:metal ion binding"/>
    <property type="evidence" value="ECO:0007669"/>
    <property type="project" value="UniProtKB-KW"/>
</dbReference>
<dbReference type="PANTHER" id="PTHR12589">
    <property type="entry name" value="PYRUVOYL TETRAHYDROBIOPTERIN SYNTHASE"/>
    <property type="match status" value="1"/>
</dbReference>
<keyword evidence="2" id="KW-0479">Metal-binding</keyword>
<keyword evidence="4" id="KW-0456">Lyase</keyword>
<reference evidence="5" key="1">
    <citation type="journal article" date="2015" name="Nature">
        <title>Complex archaea that bridge the gap between prokaryotes and eukaryotes.</title>
        <authorList>
            <person name="Spang A."/>
            <person name="Saw J.H."/>
            <person name="Jorgensen S.L."/>
            <person name="Zaremba-Niedzwiedzka K."/>
            <person name="Martijn J."/>
            <person name="Lind A.E."/>
            <person name="van Eijk R."/>
            <person name="Schleper C."/>
            <person name="Guy L."/>
            <person name="Ettema T.J."/>
        </authorList>
    </citation>
    <scope>NUCLEOTIDE SEQUENCE</scope>
</reference>
<dbReference type="GO" id="GO:0016829">
    <property type="term" value="F:lyase activity"/>
    <property type="evidence" value="ECO:0007669"/>
    <property type="project" value="UniProtKB-KW"/>
</dbReference>
<organism evidence="5">
    <name type="scientific">marine sediment metagenome</name>
    <dbReference type="NCBI Taxonomy" id="412755"/>
    <lineage>
        <taxon>unclassified sequences</taxon>
        <taxon>metagenomes</taxon>
        <taxon>ecological metagenomes</taxon>
    </lineage>
</organism>
<sequence>MYSVSVRRNFIAQHYLIGGDWGPENELHSHHYVVEVLLEGKNLDPHGYLIDIDDVSSHLDSLVAYFKDKTLNKLPEFETANPSLEHLARIFCKTLIQRLNAQNLSAVSVKIWENEMVWAGYQEAF</sequence>
<gene>
    <name evidence="5" type="ORF">LCGC14_2870490</name>
</gene>
<dbReference type="Gene3D" id="3.30.479.10">
    <property type="entry name" value="6-pyruvoyl tetrahydropterin synthase/QueD"/>
    <property type="match status" value="1"/>
</dbReference>
<evidence type="ECO:0000313" key="5">
    <source>
        <dbReference type="EMBL" id="KKK75761.1"/>
    </source>
</evidence>
<evidence type="ECO:0000256" key="3">
    <source>
        <dbReference type="ARBA" id="ARBA00022833"/>
    </source>
</evidence>
<keyword evidence="3" id="KW-0862">Zinc</keyword>
<dbReference type="PANTHER" id="PTHR12589:SF7">
    <property type="entry name" value="6-PYRUVOYL TETRAHYDROBIOPTERIN SYNTHASE"/>
    <property type="match status" value="1"/>
</dbReference>
<evidence type="ECO:0008006" key="6">
    <source>
        <dbReference type="Google" id="ProtNLM"/>
    </source>
</evidence>
<dbReference type="Pfam" id="PF01242">
    <property type="entry name" value="PTPS"/>
    <property type="match status" value="1"/>
</dbReference>
<dbReference type="AlphaFoldDB" id="A0A0F9AU82"/>
<evidence type="ECO:0000256" key="4">
    <source>
        <dbReference type="ARBA" id="ARBA00023239"/>
    </source>
</evidence>
<evidence type="ECO:0000256" key="1">
    <source>
        <dbReference type="ARBA" id="ARBA00001947"/>
    </source>
</evidence>
<comment type="cofactor">
    <cofactor evidence="1">
        <name>Zn(2+)</name>
        <dbReference type="ChEBI" id="CHEBI:29105"/>
    </cofactor>
</comment>
<name>A0A0F9AU82_9ZZZZ</name>
<dbReference type="InterPro" id="IPR038418">
    <property type="entry name" value="6-PTP_synth/QueD_sf"/>
</dbReference>
<proteinExistence type="predicted"/>
<dbReference type="EMBL" id="LAZR01055715">
    <property type="protein sequence ID" value="KKK75761.1"/>
    <property type="molecule type" value="Genomic_DNA"/>
</dbReference>
<protein>
    <recommendedName>
        <fullName evidence="6">6-pyruvoyl tetrahydrobiopterin synthase</fullName>
    </recommendedName>
</protein>
<comment type="caution">
    <text evidence="5">The sequence shown here is derived from an EMBL/GenBank/DDBJ whole genome shotgun (WGS) entry which is preliminary data.</text>
</comment>
<evidence type="ECO:0000256" key="2">
    <source>
        <dbReference type="ARBA" id="ARBA00022723"/>
    </source>
</evidence>